<evidence type="ECO:0000313" key="1">
    <source>
        <dbReference type="EMBL" id="QUC66853.1"/>
    </source>
</evidence>
<reference evidence="1" key="1">
    <citation type="submission" date="2021-01" db="EMBL/GenBank/DDBJ databases">
        <title>Complete genome sequence of Clostridiales bacterium R-7.</title>
        <authorList>
            <person name="Mahoney-Kurpe S.C."/>
            <person name="Palevich N."/>
            <person name="Koike S."/>
            <person name="Moon C.D."/>
            <person name="Attwood G.T."/>
        </authorList>
    </citation>
    <scope>NUCLEOTIDE SEQUENCE</scope>
    <source>
        <strain evidence="1">R-7</strain>
    </source>
</reference>
<dbReference type="Proteomes" id="UP000682782">
    <property type="component" value="Chromosome"/>
</dbReference>
<name>A0AC61MYC3_9FIRM</name>
<gene>
    <name evidence="1" type="primary">atpG</name>
    <name evidence="1" type="ORF">JYE49_13560</name>
</gene>
<proteinExistence type="predicted"/>
<protein>
    <submittedName>
        <fullName evidence="1">ATP synthase F1 subunit gamma</fullName>
    </submittedName>
</protein>
<keyword evidence="2" id="KW-1185">Reference proteome</keyword>
<evidence type="ECO:0000313" key="2">
    <source>
        <dbReference type="Proteomes" id="UP000682782"/>
    </source>
</evidence>
<sequence length="269" mass="29463">MGADIKSLRSRIRSVDSTLHLTKAMGLVAASKIRRATRTMNQSREYASAMDDVVSVLSSSPECARTPYMQPKGEGTRLIVIAGDRGLAGGYNANVFRLASTVEDAEVIPIGKRACERWGKPVVSSEKFPATESARLANELCQDFKDGKFGRLGILYTRYRSMMSQEATLLWVLPLEKKEKDAENAEAAPVFEPNEQTVLNAAVPTYVSGLLSACIRESYACEVAARRMAMDSAGKNAQDMIDKLQLQYNRARQNSITQEITEIVAGSGL</sequence>
<accession>A0AC61MYC3</accession>
<organism evidence="1 2">
    <name type="scientific">Aristaeella hokkaidonensis</name>
    <dbReference type="NCBI Taxonomy" id="3046382"/>
    <lineage>
        <taxon>Bacteria</taxon>
        <taxon>Bacillati</taxon>
        <taxon>Bacillota</taxon>
        <taxon>Clostridia</taxon>
        <taxon>Eubacteriales</taxon>
        <taxon>Aristaeellaceae</taxon>
        <taxon>Aristaeella</taxon>
    </lineage>
</organism>
<dbReference type="EMBL" id="CP068393">
    <property type="protein sequence ID" value="QUC66853.1"/>
    <property type="molecule type" value="Genomic_DNA"/>
</dbReference>